<keyword evidence="7 8" id="KW-0472">Membrane</keyword>
<evidence type="ECO:0000256" key="4">
    <source>
        <dbReference type="ARBA" id="ARBA00022679"/>
    </source>
</evidence>
<evidence type="ECO:0000256" key="3">
    <source>
        <dbReference type="ARBA" id="ARBA00022676"/>
    </source>
</evidence>
<evidence type="ECO:0000256" key="8">
    <source>
        <dbReference type="SAM" id="Phobius"/>
    </source>
</evidence>
<feature type="transmembrane region" description="Helical" evidence="8">
    <location>
        <begin position="123"/>
        <end position="140"/>
    </location>
</feature>
<dbReference type="Pfam" id="PF13231">
    <property type="entry name" value="PMT_2"/>
    <property type="match status" value="1"/>
</dbReference>
<dbReference type="EMBL" id="MFZI01000028">
    <property type="protein sequence ID" value="OGK20856.1"/>
    <property type="molecule type" value="Genomic_DNA"/>
</dbReference>
<evidence type="ECO:0000259" key="9">
    <source>
        <dbReference type="Pfam" id="PF13231"/>
    </source>
</evidence>
<feature type="transmembrane region" description="Helical" evidence="8">
    <location>
        <begin position="191"/>
        <end position="209"/>
    </location>
</feature>
<evidence type="ECO:0000256" key="1">
    <source>
        <dbReference type="ARBA" id="ARBA00004651"/>
    </source>
</evidence>
<organism evidence="10 11">
    <name type="scientific">Candidatus Roizmanbacteria bacterium RIFCSPHIGHO2_01_FULL_39_8</name>
    <dbReference type="NCBI Taxonomy" id="1802033"/>
    <lineage>
        <taxon>Bacteria</taxon>
        <taxon>Candidatus Roizmaniibacteriota</taxon>
    </lineage>
</organism>
<dbReference type="GO" id="GO:0005886">
    <property type="term" value="C:plasma membrane"/>
    <property type="evidence" value="ECO:0007669"/>
    <property type="project" value="UniProtKB-SubCell"/>
</dbReference>
<feature type="transmembrane region" description="Helical" evidence="8">
    <location>
        <begin position="367"/>
        <end position="388"/>
    </location>
</feature>
<comment type="caution">
    <text evidence="10">The sequence shown here is derived from an EMBL/GenBank/DDBJ whole genome shotgun (WGS) entry which is preliminary data.</text>
</comment>
<dbReference type="PANTHER" id="PTHR33908">
    <property type="entry name" value="MANNOSYLTRANSFERASE YKCB-RELATED"/>
    <property type="match status" value="1"/>
</dbReference>
<dbReference type="InterPro" id="IPR038731">
    <property type="entry name" value="RgtA/B/C-like"/>
</dbReference>
<keyword evidence="2" id="KW-1003">Cell membrane</keyword>
<dbReference type="GO" id="GO:0009103">
    <property type="term" value="P:lipopolysaccharide biosynthetic process"/>
    <property type="evidence" value="ECO:0007669"/>
    <property type="project" value="UniProtKB-ARBA"/>
</dbReference>
<keyword evidence="3" id="KW-0328">Glycosyltransferase</keyword>
<name>A0A1F7GQF4_9BACT</name>
<feature type="domain" description="Glycosyltransferase RgtA/B/C/D-like" evidence="9">
    <location>
        <begin position="77"/>
        <end position="232"/>
    </location>
</feature>
<feature type="transmembrane region" description="Helical" evidence="8">
    <location>
        <begin position="337"/>
        <end position="355"/>
    </location>
</feature>
<feature type="transmembrane region" description="Helical" evidence="8">
    <location>
        <begin position="95"/>
        <end position="116"/>
    </location>
</feature>
<accession>A0A1F7GQF4</accession>
<keyword evidence="4" id="KW-0808">Transferase</keyword>
<feature type="transmembrane region" description="Helical" evidence="8">
    <location>
        <begin position="314"/>
        <end position="331"/>
    </location>
</feature>
<comment type="subcellular location">
    <subcellularLocation>
        <location evidence="1">Cell membrane</location>
        <topology evidence="1">Multi-pass membrane protein</topology>
    </subcellularLocation>
</comment>
<reference evidence="10 11" key="1">
    <citation type="journal article" date="2016" name="Nat. Commun.">
        <title>Thousands of microbial genomes shed light on interconnected biogeochemical processes in an aquifer system.</title>
        <authorList>
            <person name="Anantharaman K."/>
            <person name="Brown C.T."/>
            <person name="Hug L.A."/>
            <person name="Sharon I."/>
            <person name="Castelle C.J."/>
            <person name="Probst A.J."/>
            <person name="Thomas B.C."/>
            <person name="Singh A."/>
            <person name="Wilkins M.J."/>
            <person name="Karaoz U."/>
            <person name="Brodie E.L."/>
            <person name="Williams K.H."/>
            <person name="Hubbard S.S."/>
            <person name="Banfield J.F."/>
        </authorList>
    </citation>
    <scope>NUCLEOTIDE SEQUENCE [LARGE SCALE GENOMIC DNA]</scope>
</reference>
<feature type="transmembrane region" description="Helical" evidence="8">
    <location>
        <begin position="279"/>
        <end position="302"/>
    </location>
</feature>
<protein>
    <recommendedName>
        <fullName evidence="9">Glycosyltransferase RgtA/B/C/D-like domain-containing protein</fullName>
    </recommendedName>
</protein>
<dbReference type="GO" id="GO:0016763">
    <property type="term" value="F:pentosyltransferase activity"/>
    <property type="evidence" value="ECO:0007669"/>
    <property type="project" value="TreeGrafter"/>
</dbReference>
<sequence length="509" mass="58231">MSLRIKNILTNRVSKLTLFIFFVLIVSAFFRFYRLEDFATFLGDQGRDAIVMKRIVTLEHFPAIGAPSSLGQIYLGPFYYYLVSPFLLLFNFNPVGPVFAVALLSFLGILAAFVAIKKEVSDLTALIFLFLTLFSFVNIQSSRFSWNPNLLPIFSFFTLYFFYKAFTTESRLFVFLAGAFLAFSFQLHHLAFSLVIPMVLWYLLLFSRTLKNKIKQDIKQFILFTASFLLFSLPLILFELKHNFLNFRNLLTLISEGNTANGGGFIASFLLSNQALYTYVFQTATTTLLPFLLTVSLTIFYLVKNVQKKKFSLVNLHLLNIVFFLVFFSLINTARNAHYYNVIYLSFFVILASFSASLDKSKTAKTLVLILCIGIYLILNIRNLNYLFKPTKSQMSIANKVAQSIAEHTPKKNFQTIALPNVETDGHIRYFLEIDGYRPLPADTTTPPSELFVLCFEKKCEVLGNPQWQIASFKDAKIDTIWTVEGVKIYKLIHNQQETSNPNGSQYSN</sequence>
<keyword evidence="6 8" id="KW-1133">Transmembrane helix</keyword>
<gene>
    <name evidence="10" type="ORF">A2866_05000</name>
</gene>
<dbReference type="InterPro" id="IPR050297">
    <property type="entry name" value="LipidA_mod_glycosyltrf_83"/>
</dbReference>
<feature type="transmembrane region" description="Helical" evidence="8">
    <location>
        <begin position="221"/>
        <end position="238"/>
    </location>
</feature>
<evidence type="ECO:0000256" key="2">
    <source>
        <dbReference type="ARBA" id="ARBA00022475"/>
    </source>
</evidence>
<proteinExistence type="predicted"/>
<evidence type="ECO:0000256" key="7">
    <source>
        <dbReference type="ARBA" id="ARBA00023136"/>
    </source>
</evidence>
<evidence type="ECO:0000256" key="5">
    <source>
        <dbReference type="ARBA" id="ARBA00022692"/>
    </source>
</evidence>
<feature type="transmembrane region" description="Helical" evidence="8">
    <location>
        <begin position="146"/>
        <end position="163"/>
    </location>
</feature>
<dbReference type="PANTHER" id="PTHR33908:SF11">
    <property type="entry name" value="MEMBRANE PROTEIN"/>
    <property type="match status" value="1"/>
</dbReference>
<feature type="transmembrane region" description="Helical" evidence="8">
    <location>
        <begin position="12"/>
        <end position="33"/>
    </location>
</feature>
<dbReference type="AlphaFoldDB" id="A0A1F7GQF4"/>
<evidence type="ECO:0000313" key="10">
    <source>
        <dbReference type="EMBL" id="OGK20856.1"/>
    </source>
</evidence>
<keyword evidence="5 8" id="KW-0812">Transmembrane</keyword>
<dbReference type="Proteomes" id="UP000177026">
    <property type="component" value="Unassembled WGS sequence"/>
</dbReference>
<evidence type="ECO:0000313" key="11">
    <source>
        <dbReference type="Proteomes" id="UP000177026"/>
    </source>
</evidence>
<evidence type="ECO:0000256" key="6">
    <source>
        <dbReference type="ARBA" id="ARBA00022989"/>
    </source>
</evidence>